<evidence type="ECO:0000313" key="1">
    <source>
        <dbReference type="EMBL" id="MET3591151.1"/>
    </source>
</evidence>
<dbReference type="Proteomes" id="UP001549036">
    <property type="component" value="Unassembled WGS sequence"/>
</dbReference>
<organism evidence="1 2">
    <name type="scientific">Mesorhizobium shonense</name>
    <dbReference type="NCBI Taxonomy" id="1209948"/>
    <lineage>
        <taxon>Bacteria</taxon>
        <taxon>Pseudomonadati</taxon>
        <taxon>Pseudomonadota</taxon>
        <taxon>Alphaproteobacteria</taxon>
        <taxon>Hyphomicrobiales</taxon>
        <taxon>Phyllobacteriaceae</taxon>
        <taxon>Mesorhizobium</taxon>
    </lineage>
</organism>
<comment type="caution">
    <text evidence="1">The sequence shown here is derived from an EMBL/GenBank/DDBJ whole genome shotgun (WGS) entry which is preliminary data.</text>
</comment>
<proteinExistence type="predicted"/>
<sequence>MNRNGTTGGGTMAKMKPMNWLGVSSMAIFLLASIAPSHAESYSNLQTGGYKTSKLTRGASGALGWIVSNSEKKFFCRMRVGAAYVGKTGMVGFTSSGRQISVNRKVYEQRVGFDPTLPQLSDLKAGRPNARDVGACAPAK</sequence>
<gene>
    <name evidence="1" type="ORF">ABID26_000530</name>
</gene>
<name>A0ABV2HKP9_9HYPH</name>
<accession>A0ABV2HKP9</accession>
<keyword evidence="2" id="KW-1185">Reference proteome</keyword>
<protein>
    <submittedName>
        <fullName evidence="1">Uncharacterized protein</fullName>
    </submittedName>
</protein>
<dbReference type="EMBL" id="JBEPLM010000001">
    <property type="protein sequence ID" value="MET3591151.1"/>
    <property type="molecule type" value="Genomic_DNA"/>
</dbReference>
<evidence type="ECO:0000313" key="2">
    <source>
        <dbReference type="Proteomes" id="UP001549036"/>
    </source>
</evidence>
<dbReference type="RefSeq" id="WP_292339265.1">
    <property type="nucleotide sequence ID" value="NZ_JBEPLM010000001.1"/>
</dbReference>
<reference evidence="1 2" key="1">
    <citation type="submission" date="2024-06" db="EMBL/GenBank/DDBJ databases">
        <title>Genomic Encyclopedia of Type Strains, Phase IV (KMG-IV): sequencing the most valuable type-strain genomes for metagenomic binning, comparative biology and taxonomic classification.</title>
        <authorList>
            <person name="Goeker M."/>
        </authorList>
    </citation>
    <scope>NUCLEOTIDE SEQUENCE [LARGE SCALE GENOMIC DNA]</scope>
    <source>
        <strain evidence="1 2">DSM 29846</strain>
    </source>
</reference>